<evidence type="ECO:0000313" key="1">
    <source>
        <dbReference type="EMBL" id="AFC72671.1"/>
    </source>
</evidence>
<name>A0AAI8AA64_RICR3</name>
<gene>
    <name evidence="1" type="ordered locus">MCC_05830</name>
</gene>
<proteinExistence type="predicted"/>
<dbReference type="EMBL" id="CP003342">
    <property type="protein sequence ID" value="AFC72671.1"/>
    <property type="molecule type" value="Genomic_DNA"/>
</dbReference>
<sequence>MNTTHKAVFFTILGISFWWLGSKAEKIWNLTAKK</sequence>
<evidence type="ECO:0000313" key="2">
    <source>
        <dbReference type="Proteomes" id="UP000008006"/>
    </source>
</evidence>
<dbReference type="AlphaFoldDB" id="A0AAI8AA64"/>
<protein>
    <submittedName>
        <fullName evidence="1">Uncharacterized protein</fullName>
    </submittedName>
</protein>
<organism evidence="1 2">
    <name type="scientific">Rickettsia rhipicephali (strain 3-7-female6-CWPP)</name>
    <dbReference type="NCBI Taxonomy" id="1105113"/>
    <lineage>
        <taxon>Bacteria</taxon>
        <taxon>Pseudomonadati</taxon>
        <taxon>Pseudomonadota</taxon>
        <taxon>Alphaproteobacteria</taxon>
        <taxon>Rickettsiales</taxon>
        <taxon>Rickettsiaceae</taxon>
        <taxon>Rickettsieae</taxon>
        <taxon>Rickettsia</taxon>
        <taxon>spotted fever group</taxon>
    </lineage>
</organism>
<keyword evidence="2" id="KW-1185">Reference proteome</keyword>
<reference evidence="2" key="1">
    <citation type="submission" date="2012-02" db="EMBL/GenBank/DDBJ databases">
        <title>Complete genome sequence of Rickettsia rhipicephali strain 3-7-female6-CWPP.</title>
        <authorList>
            <person name="Johnson S.L."/>
            <person name="Munk A.C."/>
            <person name="Han S."/>
            <person name="Bruce D.C."/>
            <person name="Dasch G.A."/>
        </authorList>
    </citation>
    <scope>NUCLEOTIDE SEQUENCE [LARGE SCALE GENOMIC DNA]</scope>
    <source>
        <strain evidence="2">3-7-female6-CWPP</strain>
    </source>
</reference>
<accession>A0AAI8AA64</accession>
<dbReference type="Proteomes" id="UP000008006">
    <property type="component" value="Chromosome"/>
</dbReference>
<dbReference type="KEGG" id="rre:MCC_05830"/>